<gene>
    <name evidence="1" type="ORF">GCM10009663_28010</name>
</gene>
<protein>
    <recommendedName>
        <fullName evidence="3">YCII-related domain-containing protein</fullName>
    </recommendedName>
</protein>
<evidence type="ECO:0008006" key="3">
    <source>
        <dbReference type="Google" id="ProtNLM"/>
    </source>
</evidence>
<reference evidence="1 2" key="1">
    <citation type="journal article" date="2019" name="Int. J. Syst. Evol. Microbiol.">
        <title>The Global Catalogue of Microorganisms (GCM) 10K type strain sequencing project: providing services to taxonomists for standard genome sequencing and annotation.</title>
        <authorList>
            <consortium name="The Broad Institute Genomics Platform"/>
            <consortium name="The Broad Institute Genome Sequencing Center for Infectious Disease"/>
            <person name="Wu L."/>
            <person name="Ma J."/>
        </authorList>
    </citation>
    <scope>NUCLEOTIDE SEQUENCE [LARGE SCALE GENOMIC DNA]</scope>
    <source>
        <strain evidence="1 2">JCM 13002</strain>
    </source>
</reference>
<proteinExistence type="predicted"/>
<evidence type="ECO:0000313" key="2">
    <source>
        <dbReference type="Proteomes" id="UP001499987"/>
    </source>
</evidence>
<organism evidence="1 2">
    <name type="scientific">Kitasatospora arboriphila</name>
    <dbReference type="NCBI Taxonomy" id="258052"/>
    <lineage>
        <taxon>Bacteria</taxon>
        <taxon>Bacillati</taxon>
        <taxon>Actinomycetota</taxon>
        <taxon>Actinomycetes</taxon>
        <taxon>Kitasatosporales</taxon>
        <taxon>Streptomycetaceae</taxon>
        <taxon>Kitasatospora</taxon>
    </lineage>
</organism>
<dbReference type="RefSeq" id="WP_344623908.1">
    <property type="nucleotide sequence ID" value="NZ_BAAALD010000022.1"/>
</dbReference>
<dbReference type="EMBL" id="BAAALD010000022">
    <property type="protein sequence ID" value="GAA1083261.1"/>
    <property type="molecule type" value="Genomic_DNA"/>
</dbReference>
<accession>A0ABN1TIY0</accession>
<comment type="caution">
    <text evidence="1">The sequence shown here is derived from an EMBL/GenBank/DDBJ whole genome shotgun (WGS) entry which is preliminary data.</text>
</comment>
<keyword evidence="2" id="KW-1185">Reference proteome</keyword>
<sequence length="87" mass="9691">MTKRSRAASPHLFRWRVEIPHQSGDTGPDGTPDTGVHLFIVDASEADHALEQALARAESEDARRHRRHTPLAVDLHRVSVVKLCHVA</sequence>
<evidence type="ECO:0000313" key="1">
    <source>
        <dbReference type="EMBL" id="GAA1083261.1"/>
    </source>
</evidence>
<dbReference type="Proteomes" id="UP001499987">
    <property type="component" value="Unassembled WGS sequence"/>
</dbReference>
<name>A0ABN1TIY0_9ACTN</name>